<dbReference type="PROSITE" id="PS51160">
    <property type="entry name" value="ACYLPHOSPHATASE_3"/>
    <property type="match status" value="1"/>
</dbReference>
<dbReference type="Pfam" id="PF00708">
    <property type="entry name" value="Acylphosphatase"/>
    <property type="match status" value="1"/>
</dbReference>
<sequence>MSEMKRAVLIAKGKVQKVGYRDFVQDNARELGITGYVENLEDGNVKVVCEGEEPKIGDFIRGIKVKKEFIDVVETSVKYEAPTGEFKVFKIKYGEVVEELGDRLGAALLYLGATNQKIDAGFTMLGGKQDMMLEKQDRMLGKQDESIRAIGELSEKIDQGKEGIVTEIKSLREDLRSYMENKFAKIEYEIAEIKAKVGMV</sequence>
<proteinExistence type="inferred from homology"/>
<accession>A0A7G9YYQ7</accession>
<feature type="active site" evidence="1">
    <location>
        <position position="21"/>
    </location>
</feature>
<dbReference type="GO" id="GO:0003998">
    <property type="term" value="F:acylphosphatase activity"/>
    <property type="evidence" value="ECO:0007669"/>
    <property type="project" value="UniProtKB-EC"/>
</dbReference>
<evidence type="ECO:0000313" key="4">
    <source>
        <dbReference type="EMBL" id="QNO53141.1"/>
    </source>
</evidence>
<keyword evidence="1 4" id="KW-0378">Hydrolase</keyword>
<feature type="domain" description="Acylphosphatase-like" evidence="3">
    <location>
        <begin position="6"/>
        <end position="93"/>
    </location>
</feature>
<evidence type="ECO:0000256" key="2">
    <source>
        <dbReference type="RuleBase" id="RU004168"/>
    </source>
</evidence>
<dbReference type="EMBL" id="MT631532">
    <property type="protein sequence ID" value="QNO53141.1"/>
    <property type="molecule type" value="Genomic_DNA"/>
</dbReference>
<comment type="catalytic activity">
    <reaction evidence="1">
        <text>an acyl phosphate + H2O = a carboxylate + phosphate + H(+)</text>
        <dbReference type="Rhea" id="RHEA:14965"/>
        <dbReference type="ChEBI" id="CHEBI:15377"/>
        <dbReference type="ChEBI" id="CHEBI:15378"/>
        <dbReference type="ChEBI" id="CHEBI:29067"/>
        <dbReference type="ChEBI" id="CHEBI:43474"/>
        <dbReference type="ChEBI" id="CHEBI:59918"/>
        <dbReference type="EC" id="3.6.1.7"/>
    </reaction>
</comment>
<dbReference type="InterPro" id="IPR020456">
    <property type="entry name" value="Acylphosphatase"/>
</dbReference>
<dbReference type="Gene3D" id="3.30.70.100">
    <property type="match status" value="1"/>
</dbReference>
<feature type="active site" evidence="1">
    <location>
        <position position="39"/>
    </location>
</feature>
<comment type="similarity">
    <text evidence="2">Belongs to the acylphosphatase family.</text>
</comment>
<dbReference type="InterPro" id="IPR036046">
    <property type="entry name" value="Acylphosphatase-like_dom_sf"/>
</dbReference>
<dbReference type="AlphaFoldDB" id="A0A7G9YYQ7"/>
<name>A0A7G9YYQ7_9EURY</name>
<evidence type="ECO:0000256" key="1">
    <source>
        <dbReference type="PROSITE-ProRule" id="PRU00520"/>
    </source>
</evidence>
<dbReference type="SUPFAM" id="SSF54975">
    <property type="entry name" value="Acylphosphatase/BLUF domain-like"/>
    <property type="match status" value="1"/>
</dbReference>
<evidence type="ECO:0000259" key="3">
    <source>
        <dbReference type="PROSITE" id="PS51160"/>
    </source>
</evidence>
<dbReference type="EC" id="3.6.1.7" evidence="1"/>
<dbReference type="PANTHER" id="PTHR47268:SF4">
    <property type="entry name" value="ACYLPHOSPHATASE"/>
    <property type="match status" value="1"/>
</dbReference>
<reference evidence="4" key="1">
    <citation type="submission" date="2020-06" db="EMBL/GenBank/DDBJ databases">
        <title>Unique genomic features of the anaerobic methanotrophic archaea.</title>
        <authorList>
            <person name="Chadwick G.L."/>
            <person name="Skennerton C.T."/>
            <person name="Laso-Perez R."/>
            <person name="Leu A.O."/>
            <person name="Speth D.R."/>
            <person name="Yu H."/>
            <person name="Morgan-Lang C."/>
            <person name="Hatzenpichler R."/>
            <person name="Goudeau D."/>
            <person name="Malmstrom R."/>
            <person name="Brazelton W.J."/>
            <person name="Woyke T."/>
            <person name="Hallam S.J."/>
            <person name="Tyson G.W."/>
            <person name="Wegener G."/>
            <person name="Boetius A."/>
            <person name="Orphan V."/>
        </authorList>
    </citation>
    <scope>NUCLEOTIDE SEQUENCE</scope>
</reference>
<dbReference type="InterPro" id="IPR001792">
    <property type="entry name" value="Acylphosphatase-like_dom"/>
</dbReference>
<dbReference type="PANTHER" id="PTHR47268">
    <property type="entry name" value="ACYLPHOSPHATASE"/>
    <property type="match status" value="1"/>
</dbReference>
<gene>
    <name evidence="4" type="primary">yccX_1</name>
    <name evidence="4" type="ORF">GJIJNDME_00027</name>
</gene>
<organism evidence="4">
    <name type="scientific">Candidatus Methanophagaceae archaeon ANME-1 ERB6</name>
    <dbReference type="NCBI Taxonomy" id="2759912"/>
    <lineage>
        <taxon>Archaea</taxon>
        <taxon>Methanobacteriati</taxon>
        <taxon>Methanobacteriota</taxon>
        <taxon>Stenosarchaea group</taxon>
        <taxon>Methanomicrobia</taxon>
        <taxon>Candidatus Methanophagales</taxon>
        <taxon>Candidatus Methanophagaceae</taxon>
    </lineage>
</organism>
<protein>
    <recommendedName>
        <fullName evidence="1">acylphosphatase</fullName>
        <ecNumber evidence="1">3.6.1.7</ecNumber>
    </recommendedName>
</protein>